<evidence type="ECO:0000256" key="1">
    <source>
        <dbReference type="SAM" id="Phobius"/>
    </source>
</evidence>
<keyword evidence="1" id="KW-1133">Transmembrane helix</keyword>
<gene>
    <name evidence="2" type="ORF">A6F49_03860</name>
</gene>
<feature type="transmembrane region" description="Helical" evidence="1">
    <location>
        <begin position="72"/>
        <end position="94"/>
    </location>
</feature>
<dbReference type="EMBL" id="LXEY01000006">
    <property type="protein sequence ID" value="OAV62945.1"/>
    <property type="molecule type" value="Genomic_DNA"/>
</dbReference>
<keyword evidence="1" id="KW-0812">Transmembrane</keyword>
<keyword evidence="3" id="KW-1185">Reference proteome</keyword>
<protein>
    <submittedName>
        <fullName evidence="2">Uncharacterized protein</fullName>
    </submittedName>
</protein>
<dbReference type="OrthoDB" id="5152361at2"/>
<name>A0A1B7M2Z0_9MICC</name>
<feature type="transmembrane region" description="Helical" evidence="1">
    <location>
        <begin position="106"/>
        <end position="131"/>
    </location>
</feature>
<dbReference type="Proteomes" id="UP000078292">
    <property type="component" value="Unassembled WGS sequence"/>
</dbReference>
<dbReference type="RefSeq" id="WP_043055978.1">
    <property type="nucleotide sequence ID" value="NZ_LXEY01000006.1"/>
</dbReference>
<keyword evidence="1" id="KW-0472">Membrane</keyword>
<dbReference type="AlphaFoldDB" id="A0A1B7M2Z0"/>
<proteinExistence type="predicted"/>
<evidence type="ECO:0000313" key="2">
    <source>
        <dbReference type="EMBL" id="OAV62945.1"/>
    </source>
</evidence>
<evidence type="ECO:0000313" key="3">
    <source>
        <dbReference type="Proteomes" id="UP000078292"/>
    </source>
</evidence>
<comment type="caution">
    <text evidence="2">The sequence shown here is derived from an EMBL/GenBank/DDBJ whole genome shotgun (WGS) entry which is preliminary data.</text>
</comment>
<organism evidence="2 3">
    <name type="scientific">Enteractinococcus helveticum</name>
    <dbReference type="NCBI Taxonomy" id="1837282"/>
    <lineage>
        <taxon>Bacteria</taxon>
        <taxon>Bacillati</taxon>
        <taxon>Actinomycetota</taxon>
        <taxon>Actinomycetes</taxon>
        <taxon>Micrococcales</taxon>
        <taxon>Micrococcaceae</taxon>
    </lineage>
</organism>
<dbReference type="STRING" id="1837282.A6F49_03860"/>
<reference evidence="2 3" key="1">
    <citation type="submission" date="2016-04" db="EMBL/GenBank/DDBJ databases">
        <title>First whole genome shotgun sequence of the bacterium Enteractinococcus sp. strain UASWS1574.</title>
        <authorList>
            <person name="Crovadore J."/>
            <person name="Chablais R."/>
            <person name="Lefort F."/>
        </authorList>
    </citation>
    <scope>NUCLEOTIDE SEQUENCE [LARGE SCALE GENOMIC DNA]</scope>
    <source>
        <strain evidence="2 3">UASWS1574</strain>
    </source>
</reference>
<accession>A0A1B7M2Z0</accession>
<sequence>MSKGKIAGGGFTSLALSAALYLVTRAWYVSVWDRQNLEISVSMTIGIALCALSIFAALVGTWLLFPHRATRLILTLVHVLISAPTIVGSALDIWDYLSASGYNGFGSVIFILIGNSALPIAACVSLGTGVVKAASLMKPPAPAP</sequence>
<feature type="transmembrane region" description="Helical" evidence="1">
    <location>
        <begin position="41"/>
        <end position="65"/>
    </location>
</feature>